<dbReference type="EMBL" id="DVFZ01000122">
    <property type="protein sequence ID" value="HIQ84080.1"/>
    <property type="molecule type" value="Genomic_DNA"/>
</dbReference>
<reference evidence="6" key="2">
    <citation type="journal article" date="2021" name="PeerJ">
        <title>Extensive microbial diversity within the chicken gut microbiome revealed by metagenomics and culture.</title>
        <authorList>
            <person name="Gilroy R."/>
            <person name="Ravi A."/>
            <person name="Getino M."/>
            <person name="Pursley I."/>
            <person name="Horton D.L."/>
            <person name="Alikhan N.F."/>
            <person name="Baker D."/>
            <person name="Gharbi K."/>
            <person name="Hall N."/>
            <person name="Watson M."/>
            <person name="Adriaenssens E.M."/>
            <person name="Foster-Nyarko E."/>
            <person name="Jarju S."/>
            <person name="Secka A."/>
            <person name="Antonio M."/>
            <person name="Oren A."/>
            <person name="Chaudhuri R.R."/>
            <person name="La Ragione R."/>
            <person name="Hildebrand F."/>
            <person name="Pallen M.J."/>
        </authorList>
    </citation>
    <scope>NUCLEOTIDE SEQUENCE</scope>
    <source>
        <strain evidence="6">ChiSjej6B24-2974</strain>
    </source>
</reference>
<dbReference type="EC" id="2.7.13.3" evidence="2"/>
<dbReference type="PANTHER" id="PTHR43065">
    <property type="entry name" value="SENSOR HISTIDINE KINASE"/>
    <property type="match status" value="1"/>
</dbReference>
<dbReference type="AlphaFoldDB" id="A0A9D1CZ08"/>
<dbReference type="InterPro" id="IPR005467">
    <property type="entry name" value="His_kinase_dom"/>
</dbReference>
<evidence type="ECO:0000256" key="3">
    <source>
        <dbReference type="ARBA" id="ARBA00022777"/>
    </source>
</evidence>
<dbReference type="CDD" id="cd00075">
    <property type="entry name" value="HATPase"/>
    <property type="match status" value="1"/>
</dbReference>
<feature type="domain" description="Histidine kinase" evidence="5">
    <location>
        <begin position="1"/>
        <end position="106"/>
    </location>
</feature>
<evidence type="ECO:0000256" key="4">
    <source>
        <dbReference type="ARBA" id="ARBA00023012"/>
    </source>
</evidence>
<keyword evidence="6" id="KW-0067">ATP-binding</keyword>
<dbReference type="SUPFAM" id="SSF55874">
    <property type="entry name" value="ATPase domain of HSP90 chaperone/DNA topoisomerase II/histidine kinase"/>
    <property type="match status" value="1"/>
</dbReference>
<gene>
    <name evidence="6" type="ORF">IAA52_13400</name>
</gene>
<organism evidence="6 7">
    <name type="scientific">Candidatus Pullichristensenella stercorigallinarum</name>
    <dbReference type="NCBI Taxonomy" id="2840909"/>
    <lineage>
        <taxon>Bacteria</taxon>
        <taxon>Bacillati</taxon>
        <taxon>Bacillota</taxon>
        <taxon>Clostridia</taxon>
        <taxon>Candidatus Pullichristensenella</taxon>
    </lineage>
</organism>
<comment type="caution">
    <text evidence="6">The sequence shown here is derived from an EMBL/GenBank/DDBJ whole genome shotgun (WGS) entry which is preliminary data.</text>
</comment>
<protein>
    <recommendedName>
        <fullName evidence="2">histidine kinase</fullName>
        <ecNumber evidence="2">2.7.13.3</ecNumber>
    </recommendedName>
</protein>
<dbReference type="PRINTS" id="PR00344">
    <property type="entry name" value="BCTRLSENSOR"/>
</dbReference>
<dbReference type="SMART" id="SM00387">
    <property type="entry name" value="HATPase_c"/>
    <property type="match status" value="1"/>
</dbReference>
<dbReference type="GO" id="GO:0004673">
    <property type="term" value="F:protein histidine kinase activity"/>
    <property type="evidence" value="ECO:0007669"/>
    <property type="project" value="UniProtKB-EC"/>
</dbReference>
<evidence type="ECO:0000256" key="1">
    <source>
        <dbReference type="ARBA" id="ARBA00000085"/>
    </source>
</evidence>
<dbReference type="Pfam" id="PF02518">
    <property type="entry name" value="HATPase_c"/>
    <property type="match status" value="1"/>
</dbReference>
<keyword evidence="4" id="KW-0902">Two-component regulatory system</keyword>
<dbReference type="GO" id="GO:0005524">
    <property type="term" value="F:ATP binding"/>
    <property type="evidence" value="ECO:0007669"/>
    <property type="project" value="UniProtKB-KW"/>
</dbReference>
<keyword evidence="6" id="KW-0547">Nucleotide-binding</keyword>
<keyword evidence="3" id="KW-0808">Transferase</keyword>
<evidence type="ECO:0000259" key="5">
    <source>
        <dbReference type="PROSITE" id="PS50109"/>
    </source>
</evidence>
<dbReference type="PROSITE" id="PS50109">
    <property type="entry name" value="HIS_KIN"/>
    <property type="match status" value="1"/>
</dbReference>
<evidence type="ECO:0000256" key="2">
    <source>
        <dbReference type="ARBA" id="ARBA00012438"/>
    </source>
</evidence>
<dbReference type="InterPro" id="IPR004358">
    <property type="entry name" value="Sig_transdc_His_kin-like_C"/>
</dbReference>
<reference evidence="6" key="1">
    <citation type="submission" date="2020-10" db="EMBL/GenBank/DDBJ databases">
        <authorList>
            <person name="Gilroy R."/>
        </authorList>
    </citation>
    <scope>NUCLEOTIDE SEQUENCE</scope>
    <source>
        <strain evidence="6">ChiSjej6B24-2974</strain>
    </source>
</reference>
<dbReference type="InterPro" id="IPR036890">
    <property type="entry name" value="HATPase_C_sf"/>
</dbReference>
<keyword evidence="3" id="KW-0418">Kinase</keyword>
<dbReference type="Proteomes" id="UP000824260">
    <property type="component" value="Unassembled WGS sequence"/>
</dbReference>
<comment type="catalytic activity">
    <reaction evidence="1">
        <text>ATP + protein L-histidine = ADP + protein N-phospho-L-histidine.</text>
        <dbReference type="EC" id="2.7.13.3"/>
    </reaction>
</comment>
<proteinExistence type="predicted"/>
<dbReference type="InterPro" id="IPR003594">
    <property type="entry name" value="HATPase_dom"/>
</dbReference>
<evidence type="ECO:0000313" key="6">
    <source>
        <dbReference type="EMBL" id="HIQ84080.1"/>
    </source>
</evidence>
<dbReference type="GO" id="GO:0000160">
    <property type="term" value="P:phosphorelay signal transduction system"/>
    <property type="evidence" value="ECO:0007669"/>
    <property type="project" value="UniProtKB-KW"/>
</dbReference>
<name>A0A9D1CZ08_9FIRM</name>
<evidence type="ECO:0000313" key="7">
    <source>
        <dbReference type="Proteomes" id="UP000824260"/>
    </source>
</evidence>
<sequence length="186" mass="20070">MPELALHILDLVQNSVSAGAARVTVTIVYDTAQDTLTITIEDDGKGMPPELLTRVTSPFTTTRTTRKVGLGIPLFKQLAEMCDGELSIQSTVGKGTKTQARFRASHMDLPPMGDLKGTVETLVIACPERPDFCFIYRVDGDEFVFDTASVRQAVGGLPLNEPEIVGWIGQFVAEGIGEVEKSRAGT</sequence>
<dbReference type="Gene3D" id="3.30.565.10">
    <property type="entry name" value="Histidine kinase-like ATPase, C-terminal domain"/>
    <property type="match status" value="1"/>
</dbReference>
<accession>A0A9D1CZ08</accession>